<protein>
    <submittedName>
        <fullName evidence="1">Uncharacterized protein</fullName>
    </submittedName>
</protein>
<accession>A0A2P2QRR0</accession>
<reference evidence="1" key="1">
    <citation type="submission" date="2018-02" db="EMBL/GenBank/DDBJ databases">
        <title>Rhizophora mucronata_Transcriptome.</title>
        <authorList>
            <person name="Meera S.P."/>
            <person name="Sreeshan A."/>
            <person name="Augustine A."/>
        </authorList>
    </citation>
    <scope>NUCLEOTIDE SEQUENCE</scope>
    <source>
        <tissue evidence="1">Leaf</tissue>
    </source>
</reference>
<organism evidence="1">
    <name type="scientific">Rhizophora mucronata</name>
    <name type="common">Asiatic mangrove</name>
    <dbReference type="NCBI Taxonomy" id="61149"/>
    <lineage>
        <taxon>Eukaryota</taxon>
        <taxon>Viridiplantae</taxon>
        <taxon>Streptophyta</taxon>
        <taxon>Embryophyta</taxon>
        <taxon>Tracheophyta</taxon>
        <taxon>Spermatophyta</taxon>
        <taxon>Magnoliopsida</taxon>
        <taxon>eudicotyledons</taxon>
        <taxon>Gunneridae</taxon>
        <taxon>Pentapetalae</taxon>
        <taxon>rosids</taxon>
        <taxon>fabids</taxon>
        <taxon>Malpighiales</taxon>
        <taxon>Rhizophoraceae</taxon>
        <taxon>Rhizophora</taxon>
    </lineage>
</organism>
<dbReference type="EMBL" id="GGEC01089131">
    <property type="protein sequence ID" value="MBX69615.1"/>
    <property type="molecule type" value="Transcribed_RNA"/>
</dbReference>
<sequence length="17" mass="1999">MSSIGRMKKKKIILYAM</sequence>
<name>A0A2P2QRR0_RHIMU</name>
<evidence type="ECO:0000313" key="1">
    <source>
        <dbReference type="EMBL" id="MBX69615.1"/>
    </source>
</evidence>
<dbReference type="AlphaFoldDB" id="A0A2P2QRR0"/>
<proteinExistence type="predicted"/>